<proteinExistence type="predicted"/>
<dbReference type="InterPro" id="IPR015915">
    <property type="entry name" value="Kelch-typ_b-propeller"/>
</dbReference>
<comment type="caution">
    <text evidence="2">The sequence shown here is derived from an EMBL/GenBank/DDBJ whole genome shotgun (WGS) entry which is preliminary data.</text>
</comment>
<evidence type="ECO:0000313" key="3">
    <source>
        <dbReference type="Proteomes" id="UP001195483"/>
    </source>
</evidence>
<accession>A0AAE0RLK5</accession>
<dbReference type="EMBL" id="JAEAOA010001795">
    <property type="protein sequence ID" value="KAK3575719.1"/>
    <property type="molecule type" value="Genomic_DNA"/>
</dbReference>
<dbReference type="Gene3D" id="2.120.10.80">
    <property type="entry name" value="Kelch-type beta propeller"/>
    <property type="match status" value="1"/>
</dbReference>
<dbReference type="AlphaFoldDB" id="A0AAE0RLK5"/>
<gene>
    <name evidence="2" type="ORF">CHS0354_030051</name>
</gene>
<dbReference type="Pfam" id="PF01344">
    <property type="entry name" value="Kelch_1"/>
    <property type="match status" value="1"/>
</dbReference>
<keyword evidence="3" id="KW-1185">Reference proteome</keyword>
<reference evidence="2" key="3">
    <citation type="submission" date="2023-05" db="EMBL/GenBank/DDBJ databases">
        <authorList>
            <person name="Smith C.H."/>
        </authorList>
    </citation>
    <scope>NUCLEOTIDE SEQUENCE</scope>
    <source>
        <strain evidence="2">CHS0354</strain>
        <tissue evidence="2">Mantle</tissue>
    </source>
</reference>
<dbReference type="Proteomes" id="UP001195483">
    <property type="component" value="Unassembled WGS sequence"/>
</dbReference>
<sequence>MQGKKWTQVNASATFSPRRRHTAVVFDGAMWVIGGYDDWNLIESPDFVPTALSGTGSPLPQVFPHGGGIPPWCLTEQCGSSAVTITVTGMMVEKYQRHYMDTGQRFRRFFRTVGAYRRGV</sequence>
<keyword evidence="1" id="KW-0880">Kelch repeat</keyword>
<protein>
    <submittedName>
        <fullName evidence="2">Uncharacterized protein</fullName>
    </submittedName>
</protein>
<name>A0AAE0RLK5_9BIVA</name>
<dbReference type="InterPro" id="IPR006652">
    <property type="entry name" value="Kelch_1"/>
</dbReference>
<evidence type="ECO:0000313" key="2">
    <source>
        <dbReference type="EMBL" id="KAK3575719.1"/>
    </source>
</evidence>
<evidence type="ECO:0000256" key="1">
    <source>
        <dbReference type="ARBA" id="ARBA00022441"/>
    </source>
</evidence>
<reference evidence="2" key="2">
    <citation type="journal article" date="2021" name="Genome Biol. Evol.">
        <title>Developing a high-quality reference genome for a parasitic bivalve with doubly uniparental inheritance (Bivalvia: Unionida).</title>
        <authorList>
            <person name="Smith C.H."/>
        </authorList>
    </citation>
    <scope>NUCLEOTIDE SEQUENCE</scope>
    <source>
        <strain evidence="2">CHS0354</strain>
        <tissue evidence="2">Mantle</tissue>
    </source>
</reference>
<dbReference type="SUPFAM" id="SSF117281">
    <property type="entry name" value="Kelch motif"/>
    <property type="match status" value="1"/>
</dbReference>
<organism evidence="2 3">
    <name type="scientific">Potamilus streckersoni</name>
    <dbReference type="NCBI Taxonomy" id="2493646"/>
    <lineage>
        <taxon>Eukaryota</taxon>
        <taxon>Metazoa</taxon>
        <taxon>Spiralia</taxon>
        <taxon>Lophotrochozoa</taxon>
        <taxon>Mollusca</taxon>
        <taxon>Bivalvia</taxon>
        <taxon>Autobranchia</taxon>
        <taxon>Heteroconchia</taxon>
        <taxon>Palaeoheterodonta</taxon>
        <taxon>Unionida</taxon>
        <taxon>Unionoidea</taxon>
        <taxon>Unionidae</taxon>
        <taxon>Ambleminae</taxon>
        <taxon>Lampsilini</taxon>
        <taxon>Potamilus</taxon>
    </lineage>
</organism>
<reference evidence="2" key="1">
    <citation type="journal article" date="2021" name="Genome Biol. Evol.">
        <title>A High-Quality Reference Genome for a Parasitic Bivalve with Doubly Uniparental Inheritance (Bivalvia: Unionida).</title>
        <authorList>
            <person name="Smith C.H."/>
        </authorList>
    </citation>
    <scope>NUCLEOTIDE SEQUENCE</scope>
    <source>
        <strain evidence="2">CHS0354</strain>
    </source>
</reference>